<reference evidence="4" key="1">
    <citation type="submission" date="2020-01" db="EMBL/GenBank/DDBJ databases">
        <title>Development of genomics and gene disruption for Polysphondylium violaceum indicates a role for the polyketide synthase stlB in stalk morphogenesis.</title>
        <authorList>
            <person name="Narita B."/>
            <person name="Kawabe Y."/>
            <person name="Kin K."/>
            <person name="Saito T."/>
            <person name="Gibbs R."/>
            <person name="Kuspa A."/>
            <person name="Muzny D."/>
            <person name="Queller D."/>
            <person name="Richards S."/>
            <person name="Strassman J."/>
            <person name="Sucgang R."/>
            <person name="Worley K."/>
            <person name="Schaap P."/>
        </authorList>
    </citation>
    <scope>NUCLEOTIDE SEQUENCE</scope>
    <source>
        <strain evidence="4">QSvi11</strain>
    </source>
</reference>
<evidence type="ECO:0000313" key="4">
    <source>
        <dbReference type="EMBL" id="KAF2073962.1"/>
    </source>
</evidence>
<keyword evidence="1" id="KW-0175">Coiled coil</keyword>
<feature type="region of interest" description="Disordered" evidence="2">
    <location>
        <begin position="450"/>
        <end position="469"/>
    </location>
</feature>
<evidence type="ECO:0000256" key="2">
    <source>
        <dbReference type="SAM" id="MobiDB-lite"/>
    </source>
</evidence>
<dbReference type="GO" id="GO:0003735">
    <property type="term" value="F:structural constituent of ribosome"/>
    <property type="evidence" value="ECO:0007669"/>
    <property type="project" value="InterPro"/>
</dbReference>
<name>A0A8J4PW12_9MYCE</name>
<evidence type="ECO:0000256" key="1">
    <source>
        <dbReference type="SAM" id="Coils"/>
    </source>
</evidence>
<dbReference type="GO" id="GO:0032543">
    <property type="term" value="P:mitochondrial translation"/>
    <property type="evidence" value="ECO:0007669"/>
    <property type="project" value="InterPro"/>
</dbReference>
<evidence type="ECO:0000313" key="5">
    <source>
        <dbReference type="Proteomes" id="UP000695562"/>
    </source>
</evidence>
<feature type="compositionally biased region" description="Acidic residues" evidence="2">
    <location>
        <begin position="450"/>
        <end position="463"/>
    </location>
</feature>
<dbReference type="Pfam" id="PF10213">
    <property type="entry name" value="MRP-S28"/>
    <property type="match status" value="1"/>
</dbReference>
<organism evidence="4 5">
    <name type="scientific">Polysphondylium violaceum</name>
    <dbReference type="NCBI Taxonomy" id="133409"/>
    <lineage>
        <taxon>Eukaryota</taxon>
        <taxon>Amoebozoa</taxon>
        <taxon>Evosea</taxon>
        <taxon>Eumycetozoa</taxon>
        <taxon>Dictyostelia</taxon>
        <taxon>Dictyosteliales</taxon>
        <taxon>Dictyosteliaceae</taxon>
        <taxon>Polysphondylium</taxon>
    </lineage>
</organism>
<dbReference type="EMBL" id="AJWJ01000173">
    <property type="protein sequence ID" value="KAF2073962.1"/>
    <property type="molecule type" value="Genomic_DNA"/>
</dbReference>
<dbReference type="AlphaFoldDB" id="A0A8J4PW12"/>
<evidence type="ECO:0000259" key="3">
    <source>
        <dbReference type="Pfam" id="PF10213"/>
    </source>
</evidence>
<feature type="compositionally biased region" description="Acidic residues" evidence="2">
    <location>
        <begin position="637"/>
        <end position="664"/>
    </location>
</feature>
<gene>
    <name evidence="4" type="ORF">CYY_004749</name>
</gene>
<protein>
    <recommendedName>
        <fullName evidence="3">Small ribosomal subunit protein mS35 mitochondrial conserved domain-containing protein</fullName>
    </recommendedName>
</protein>
<keyword evidence="5" id="KW-1185">Reference proteome</keyword>
<dbReference type="PANTHER" id="PTHR13490:SF0">
    <property type="entry name" value="SMALL RIBOSOMAL SUBUNIT PROTEIN MS35"/>
    <property type="match status" value="1"/>
</dbReference>
<comment type="caution">
    <text evidence="4">The sequence shown here is derived from an EMBL/GenBank/DDBJ whole genome shotgun (WGS) entry which is preliminary data.</text>
</comment>
<sequence>MYRINSALKQTSTLKLGQSSSVVGSLRSYSKNNGANNKGKFKGFSEFIDDEDLMVDQRKQVKVKEEVKQEEVDIDKMIANIDMKQLKLMRYDDNPEYFDLFKREHVNIQDAFYLEENIHQIRAQAKAKEDAELEGSQFQTKKISFNDVSQQKSDYIAQQLNKFKEQYEKPLVQLYKEVTSGNNILHKSKVAEERRLERQLRKLSTQDKLSGLEKHYRSIVQLRNALDFRGKSILSKPDEEDAWMRMLERTEITDPMNLNRLIMNDEYNDLGYDTMVSEEYINQLSAVPFDFANPNSYASMVRLVQELEGDNLPEPVKDTAAEQSNVAEIKSQFNKLMEEVEMDKKEILDNQDIGDVIAPSEEFKSIFEDIEQVKQEFETALRQKEMTNEQKYQHLDKIQKYFKAMNTPSVSDAKDINTLIKNASVTMALGSARLTEDQIGELLMGEELAEDAEPKEGEEDAAEEEKPAATEEVVVDTNEFNLVEYLKQENSHSSQRSQLLAEIQEAEQELNAVDHTTPSTATATTTTDAPVEGAVAATTTDAPVEGTTTTVTASTTPATAKSTKSAPAVAEDKEIYNPEATPNQVYDSNLNLDQYLPKDMPEEAEEEKVLKLKTNALTQDLGDIPEELFDFKNVEDITPEEREELDLDDQDMEEDDLDDDPNDEFYDKVAPSELVDLDVLSAKIRLREEEALNRIADLYANKEVNEKTATEVVDLLYASYKENNLFHPDVIEHDKQTIREANGDVLIPDDVYFEYDTTFRDLVDRDVLFKMHLKDTDLVRVLTHQLTEMGLLKEEKVLKHSLENVPISKEIVEASPDTFPDFVKEIIDQDQEDTKQTKKTNVDKTTTNNTNSNDTTITTSKNDSNVVLNNNNNNNSTTTDSINEIDEEDSIQQLENEIYDERRLYINLKPAIKDQGVITIPRINKKPKKASDKYDPLDSHDPWMMGKPFDMAKLRLNGQENPLPYEDDSRAFNRPFDLANSSPMIEETVLEEEDTFDDLVPGNDQEPELFEEAELYHYLQEGNGEEWFRPEKIGDADIEVLKRGMKWYPREHIHTYPYQMITSHSPSDQFELSFWINRKVILRVNIAAFNLPQVVEQRLADLTGKRYNPITKVLTLVCDNQKEQSDNKFQAKRLFNEILYESCLADPNFVPTKPIAITATEESSSSLFTPSQQAQTQDKLSLFRLRGFPLLSTQQVSNLQLSSFIQSKLN</sequence>
<dbReference type="GO" id="GO:0005763">
    <property type="term" value="C:mitochondrial small ribosomal subunit"/>
    <property type="evidence" value="ECO:0007669"/>
    <property type="project" value="TreeGrafter"/>
</dbReference>
<dbReference type="InterPro" id="IPR019349">
    <property type="entry name" value="Ribosomal_mS35_mit"/>
</dbReference>
<feature type="domain" description="Small ribosomal subunit protein mS35 mitochondrial conserved" evidence="3">
    <location>
        <begin position="1077"/>
        <end position="1143"/>
    </location>
</feature>
<feature type="region of interest" description="Disordered" evidence="2">
    <location>
        <begin position="637"/>
        <end position="666"/>
    </location>
</feature>
<dbReference type="InterPro" id="IPR039848">
    <property type="entry name" value="Ribosomal_mS35_mt"/>
</dbReference>
<feature type="region of interest" description="Disordered" evidence="2">
    <location>
        <begin position="547"/>
        <end position="566"/>
    </location>
</feature>
<feature type="compositionally biased region" description="Low complexity" evidence="2">
    <location>
        <begin position="843"/>
        <end position="881"/>
    </location>
</feature>
<dbReference type="Proteomes" id="UP000695562">
    <property type="component" value="Unassembled WGS sequence"/>
</dbReference>
<feature type="region of interest" description="Disordered" evidence="2">
    <location>
        <begin position="830"/>
        <end position="881"/>
    </location>
</feature>
<proteinExistence type="predicted"/>
<dbReference type="OrthoDB" id="283424at2759"/>
<accession>A0A8J4PW12</accession>
<feature type="compositionally biased region" description="Basic and acidic residues" evidence="2">
    <location>
        <begin position="830"/>
        <end position="842"/>
    </location>
</feature>
<dbReference type="PANTHER" id="PTHR13490">
    <property type="entry name" value="MITOCHONDRIAL 28S RIBOSOMAL PROTEIN S28"/>
    <property type="match status" value="1"/>
</dbReference>
<feature type="coiled-coil region" evidence="1">
    <location>
        <begin position="489"/>
        <end position="516"/>
    </location>
</feature>